<dbReference type="EMBL" id="QRNE01000227">
    <property type="protein sequence ID" value="RHK18470.1"/>
    <property type="molecule type" value="Genomic_DNA"/>
</dbReference>
<name>A0A415FDB9_9BACE</name>
<keyword evidence="1" id="KW-1133">Transmembrane helix</keyword>
<organism evidence="2 3">
    <name type="scientific">Bacteroides xylanisolvens</name>
    <dbReference type="NCBI Taxonomy" id="371601"/>
    <lineage>
        <taxon>Bacteria</taxon>
        <taxon>Pseudomonadati</taxon>
        <taxon>Bacteroidota</taxon>
        <taxon>Bacteroidia</taxon>
        <taxon>Bacteroidales</taxon>
        <taxon>Bacteroidaceae</taxon>
        <taxon>Bacteroides</taxon>
    </lineage>
</organism>
<dbReference type="Proteomes" id="UP000285503">
    <property type="component" value="Unassembled WGS sequence"/>
</dbReference>
<evidence type="ECO:0000313" key="2">
    <source>
        <dbReference type="EMBL" id="RHK18470.1"/>
    </source>
</evidence>
<dbReference type="AlphaFoldDB" id="A0A415FDB9"/>
<sequence>METNENKYNMKIKFRVGNKKVKTLWLLFQFLFCIYFFVMAITEVYQSCSIDYTWTTLSIYVSGSEITCVLILMGLLLSFCTILSSMADFLSILACWVRYFTTKKNCAANHDTELDAK</sequence>
<keyword evidence="1" id="KW-0812">Transmembrane</keyword>
<feature type="transmembrane region" description="Helical" evidence="1">
    <location>
        <begin position="57"/>
        <end position="83"/>
    </location>
</feature>
<reference evidence="2 3" key="1">
    <citation type="submission" date="2018-08" db="EMBL/GenBank/DDBJ databases">
        <title>A genome reference for cultivated species of the human gut microbiota.</title>
        <authorList>
            <person name="Zou Y."/>
            <person name="Xue W."/>
            <person name="Luo G."/>
        </authorList>
    </citation>
    <scope>NUCLEOTIDE SEQUENCE [LARGE SCALE GENOMIC DNA]</scope>
    <source>
        <strain evidence="2 3">AF46-11NS</strain>
    </source>
</reference>
<accession>A0A415FDB9</accession>
<comment type="caution">
    <text evidence="2">The sequence shown here is derived from an EMBL/GenBank/DDBJ whole genome shotgun (WGS) entry which is preliminary data.</text>
</comment>
<proteinExistence type="predicted"/>
<evidence type="ECO:0000256" key="1">
    <source>
        <dbReference type="SAM" id="Phobius"/>
    </source>
</evidence>
<feature type="transmembrane region" description="Helical" evidence="1">
    <location>
        <begin position="21"/>
        <end position="45"/>
    </location>
</feature>
<keyword evidence="1" id="KW-0472">Membrane</keyword>
<gene>
    <name evidence="2" type="ORF">DW075_23365</name>
</gene>
<protein>
    <submittedName>
        <fullName evidence="2">Uncharacterized protein</fullName>
    </submittedName>
</protein>
<evidence type="ECO:0000313" key="3">
    <source>
        <dbReference type="Proteomes" id="UP000285503"/>
    </source>
</evidence>